<organism evidence="2 3">
    <name type="scientific">Thermus thermophilus (strain ATCC BAA-163 / DSM 7039 / HB27)</name>
    <dbReference type="NCBI Taxonomy" id="262724"/>
    <lineage>
        <taxon>Bacteria</taxon>
        <taxon>Thermotogati</taxon>
        <taxon>Deinococcota</taxon>
        <taxon>Deinococci</taxon>
        <taxon>Thermales</taxon>
        <taxon>Thermaceae</taxon>
        <taxon>Thermus</taxon>
    </lineage>
</organism>
<dbReference type="Proteomes" id="UP000000592">
    <property type="component" value="Plasmid pTT27"/>
</dbReference>
<accession>Q746C1</accession>
<dbReference type="KEGG" id="tth:TT_P0134"/>
<gene>
    <name evidence="2" type="ordered locus">TT_P0134</name>
</gene>
<keyword evidence="2" id="KW-0614">Plasmid</keyword>
<dbReference type="NCBIfam" id="TIGR01863">
    <property type="entry name" value="cas_Csd1"/>
    <property type="match status" value="1"/>
</dbReference>
<dbReference type="EMBL" id="AE017222">
    <property type="protein sequence ID" value="AAS82464.1"/>
    <property type="molecule type" value="Genomic_DNA"/>
</dbReference>
<evidence type="ECO:0000256" key="1">
    <source>
        <dbReference type="SAM" id="MobiDB-lite"/>
    </source>
</evidence>
<evidence type="ECO:0000313" key="3">
    <source>
        <dbReference type="Proteomes" id="UP000000592"/>
    </source>
</evidence>
<proteinExistence type="predicted"/>
<dbReference type="InterPro" id="IPR010144">
    <property type="entry name" value="CRISPR-assoc_prot_Csd1-typ"/>
</dbReference>
<dbReference type="CDD" id="cd09642">
    <property type="entry name" value="Cas8c_I-C"/>
    <property type="match status" value="1"/>
</dbReference>
<dbReference type="eggNOG" id="ENOG502Z7WH">
    <property type="taxonomic scope" value="Bacteria"/>
</dbReference>
<protein>
    <submittedName>
        <fullName evidence="2">Hypothetical conserved protein</fullName>
    </submittedName>
</protein>
<sequence length="612" mass="68038">MPGSGKVGWRFPPKSTRSSTGWRKAMLRELKEAFHRFRKEGVLLPLAYKRKSVAWFIRLEGGKARLEGPYGKREGVEPIPAPDRQRSGKASEANLKPYLLVDDARYVLGLFEEGREDEAALLHKGFKELTEKAWRETQSPHVKVVLDLLSSPELGDLREEFRQKGGKPRDLLAFKVHGVLPTELEEVQAFWARHLAEEIQGGKGYCALCGTLGPVLRIFPREVVVLGQKCQLVSFNQKAFESFGKEQAANAPLCFTCASQVVDTLDYLIRSERHSRPLYREEEGGLRNQLAVFWLSEKVEVPLETPVDLETILGAVLSGALVHSPTPPADLTQLQELLATPWTGKAWPLNLDETRFHLAVLSANKGRLVVREWLAVSLSRLKETLGRFLEGTRLVRPWGEAPQPVPVGALVQALGDGNPGLVRGLLRTAYLGTPPPHALSLAIHLLRNPKTLTPEEREGWGRLHALVAALKLWLFYGKEEAKRMAELDKERKNPAYLSGRLLAVLEEAQKRASSYTLRRTLVDRFYGAASTTPAATFGVLLRLSTTAHLPKVGQELNQAVEEILSRLDEAGGFPRTLNLVGQAEFALGFYHQRAHFRANRAGKKGESAQGGS</sequence>
<geneLocation type="plasmid" evidence="2 3">
    <name>pTT27</name>
</geneLocation>
<feature type="region of interest" description="Disordered" evidence="1">
    <location>
        <begin position="69"/>
        <end position="90"/>
    </location>
</feature>
<dbReference type="Pfam" id="PF09709">
    <property type="entry name" value="Cas_Csd1"/>
    <property type="match status" value="1"/>
</dbReference>
<dbReference type="AlphaFoldDB" id="Q746C1"/>
<reference evidence="2 3" key="1">
    <citation type="journal article" date="2004" name="Nat. Biotechnol.">
        <title>The genome sequence of the extreme thermophile Thermus thermophilus.</title>
        <authorList>
            <person name="Henne A."/>
            <person name="Brueggemann H."/>
            <person name="Raasch C."/>
            <person name="Wiezer A."/>
            <person name="Hartsch T."/>
            <person name="Liesegang H."/>
            <person name="Johann A."/>
            <person name="Lienard T."/>
            <person name="Gohl O."/>
            <person name="Martinez-Arias R."/>
            <person name="Jacobi C."/>
            <person name="Starkuviene V."/>
            <person name="Schlenczeck S."/>
            <person name="Dencker S."/>
            <person name="Huber R."/>
            <person name="Klenk H.-P."/>
            <person name="Overbeek R."/>
            <person name="Kramer W."/>
            <person name="Merkl R."/>
            <person name="Gottschalk G."/>
            <person name="Fritz H.-J."/>
        </authorList>
    </citation>
    <scope>NUCLEOTIDE SEQUENCE [LARGE SCALE GENOMIC DNA]</scope>
    <source>
        <strain evidence="3">ATCC BAA-163 / DSM 7039 / HB27</strain>
        <plasmid evidence="2 3">pTT27</plasmid>
    </source>
</reference>
<evidence type="ECO:0000313" key="2">
    <source>
        <dbReference type="EMBL" id="AAS82464.1"/>
    </source>
</evidence>
<dbReference type="HOGENOM" id="CLU_031037_1_0_0"/>
<name>Q746C1_THET2</name>